<evidence type="ECO:0008006" key="4">
    <source>
        <dbReference type="Google" id="ProtNLM"/>
    </source>
</evidence>
<sequence>MLVVSLLLGGPFGCAAGAAADDTMGTTGSAACFQGHCDLSAAIGASTPGKPGSASGGFSGSGGGKPVCVSVPRSEVVTTSDGHTGQWYLLDCGGTLPQGSLGNSPITGAPLWAEIAGGGTSAPAVDPAVLAAEAVSRLELPKPVVRMSPVETARQVVGVPSWLWVEQSSWKPVRSTAEVPGVVVEAVAVPVSSVWDLGDGSRPVECRGPGTPFRPGGDDSAASPDCGHVFARPSAGSEGGVFKAAVTTHWSVTWSGAGRGGTFPDLVARTELPVRVAEIQSLVKGGSGR</sequence>
<comment type="caution">
    <text evidence="2">The sequence shown here is derived from an EMBL/GenBank/DDBJ whole genome shotgun (WGS) entry which is preliminary data.</text>
</comment>
<name>A0ABN1U4Y2_9ACTN</name>
<accession>A0ABN1U4Y2</accession>
<gene>
    <name evidence="2" type="ORF">GCM10009663_68890</name>
</gene>
<protein>
    <recommendedName>
        <fullName evidence="4">ATP/GTP-binding protein</fullName>
    </recommendedName>
</protein>
<proteinExistence type="predicted"/>
<feature type="chain" id="PRO_5047394844" description="ATP/GTP-binding protein" evidence="1">
    <location>
        <begin position="21"/>
        <end position="289"/>
    </location>
</feature>
<evidence type="ECO:0000256" key="1">
    <source>
        <dbReference type="SAM" id="SignalP"/>
    </source>
</evidence>
<keyword evidence="1" id="KW-0732">Signal</keyword>
<reference evidence="2 3" key="1">
    <citation type="journal article" date="2019" name="Int. J. Syst. Evol. Microbiol.">
        <title>The Global Catalogue of Microorganisms (GCM) 10K type strain sequencing project: providing services to taxonomists for standard genome sequencing and annotation.</title>
        <authorList>
            <consortium name="The Broad Institute Genomics Platform"/>
            <consortium name="The Broad Institute Genome Sequencing Center for Infectious Disease"/>
            <person name="Wu L."/>
            <person name="Ma J."/>
        </authorList>
    </citation>
    <scope>NUCLEOTIDE SEQUENCE [LARGE SCALE GENOMIC DNA]</scope>
    <source>
        <strain evidence="2 3">JCM 13002</strain>
    </source>
</reference>
<feature type="signal peptide" evidence="1">
    <location>
        <begin position="1"/>
        <end position="20"/>
    </location>
</feature>
<organism evidence="2 3">
    <name type="scientific">Kitasatospora arboriphila</name>
    <dbReference type="NCBI Taxonomy" id="258052"/>
    <lineage>
        <taxon>Bacteria</taxon>
        <taxon>Bacillati</taxon>
        <taxon>Actinomycetota</taxon>
        <taxon>Actinomycetes</taxon>
        <taxon>Kitasatosporales</taxon>
        <taxon>Streptomycetaceae</taxon>
        <taxon>Kitasatospora</taxon>
    </lineage>
</organism>
<keyword evidence="3" id="KW-1185">Reference proteome</keyword>
<evidence type="ECO:0000313" key="2">
    <source>
        <dbReference type="EMBL" id="GAA1119191.1"/>
    </source>
</evidence>
<dbReference type="EMBL" id="BAAALD010000112">
    <property type="protein sequence ID" value="GAA1119191.1"/>
    <property type="molecule type" value="Genomic_DNA"/>
</dbReference>
<dbReference type="Proteomes" id="UP001499987">
    <property type="component" value="Unassembled WGS sequence"/>
</dbReference>
<evidence type="ECO:0000313" key="3">
    <source>
        <dbReference type="Proteomes" id="UP001499987"/>
    </source>
</evidence>